<feature type="compositionally biased region" description="Polar residues" evidence="1">
    <location>
        <begin position="64"/>
        <end position="87"/>
    </location>
</feature>
<evidence type="ECO:0000313" key="2">
    <source>
        <dbReference type="EMBL" id="PUU83993.1"/>
    </source>
</evidence>
<feature type="region of interest" description="Disordered" evidence="1">
    <location>
        <begin position="191"/>
        <end position="228"/>
    </location>
</feature>
<reference evidence="2 3" key="1">
    <citation type="submission" date="2017-04" db="EMBL/GenBank/DDBJ databases">
        <title>Draft genome sequence of Tuber borchii Vittad., a whitish edible truffle.</title>
        <authorList>
            <consortium name="DOE Joint Genome Institute"/>
            <person name="Murat C."/>
            <person name="Kuo A."/>
            <person name="Barry K.W."/>
            <person name="Clum A."/>
            <person name="Dockter R.B."/>
            <person name="Fauchery L."/>
            <person name="Iotti M."/>
            <person name="Kohler A."/>
            <person name="Labutti K."/>
            <person name="Lindquist E.A."/>
            <person name="Lipzen A."/>
            <person name="Ohm R.A."/>
            <person name="Wang M."/>
            <person name="Grigoriev I.V."/>
            <person name="Zambonelli A."/>
            <person name="Martin F.M."/>
        </authorList>
    </citation>
    <scope>NUCLEOTIDE SEQUENCE [LARGE SCALE GENOMIC DNA]</scope>
    <source>
        <strain evidence="2 3">Tbo3840</strain>
    </source>
</reference>
<feature type="compositionally biased region" description="Pro residues" evidence="1">
    <location>
        <begin position="88"/>
        <end position="97"/>
    </location>
</feature>
<feature type="compositionally biased region" description="Polar residues" evidence="1">
    <location>
        <begin position="217"/>
        <end position="228"/>
    </location>
</feature>
<feature type="region of interest" description="Disordered" evidence="1">
    <location>
        <begin position="251"/>
        <end position="297"/>
    </location>
</feature>
<evidence type="ECO:0000256" key="1">
    <source>
        <dbReference type="SAM" id="MobiDB-lite"/>
    </source>
</evidence>
<dbReference type="Proteomes" id="UP000244722">
    <property type="component" value="Unassembled WGS sequence"/>
</dbReference>
<feature type="region of interest" description="Disordered" evidence="1">
    <location>
        <begin position="1"/>
        <end position="131"/>
    </location>
</feature>
<comment type="caution">
    <text evidence="2">The sequence shown here is derived from an EMBL/GenBank/DDBJ whole genome shotgun (WGS) entry which is preliminary data.</text>
</comment>
<gene>
    <name evidence="2" type="ORF">B9Z19DRAFT_651965</name>
</gene>
<protein>
    <submittedName>
        <fullName evidence="2">Uncharacterized protein</fullName>
    </submittedName>
</protein>
<feature type="compositionally biased region" description="Polar residues" evidence="1">
    <location>
        <begin position="102"/>
        <end position="126"/>
    </location>
</feature>
<feature type="compositionally biased region" description="Polar residues" evidence="1">
    <location>
        <begin position="191"/>
        <end position="202"/>
    </location>
</feature>
<proteinExistence type="predicted"/>
<accession>A0A2T7A8E5</accession>
<evidence type="ECO:0000313" key="3">
    <source>
        <dbReference type="Proteomes" id="UP000244722"/>
    </source>
</evidence>
<dbReference type="EMBL" id="NESQ01000005">
    <property type="protein sequence ID" value="PUU83993.1"/>
    <property type="molecule type" value="Genomic_DNA"/>
</dbReference>
<dbReference type="OrthoDB" id="10361631at2759"/>
<dbReference type="AlphaFoldDB" id="A0A2T7A8E5"/>
<organism evidence="2 3">
    <name type="scientific">Tuber borchii</name>
    <name type="common">White truffle</name>
    <dbReference type="NCBI Taxonomy" id="42251"/>
    <lineage>
        <taxon>Eukaryota</taxon>
        <taxon>Fungi</taxon>
        <taxon>Dikarya</taxon>
        <taxon>Ascomycota</taxon>
        <taxon>Pezizomycotina</taxon>
        <taxon>Pezizomycetes</taxon>
        <taxon>Pezizales</taxon>
        <taxon>Tuberaceae</taxon>
        <taxon>Tuber</taxon>
    </lineage>
</organism>
<name>A0A2T7A8E5_TUBBO</name>
<keyword evidence="3" id="KW-1185">Reference proteome</keyword>
<sequence length="341" mass="36528">MRDDTESTAPFTYPHCDSPSSDQPASPTFKHSLVPLEPLWANDFPHGLTPPPESLDPGELYLDYQNSIHSAGQPAPNSTHSFETPSIRQPPTPPRAEPSPTLHKSPSGLSGGSQESDGPSPGSSIPTPEAILPEGDVKMMDIELDGAADAKDGPEIDFMGFSDEMATQGFGEGGQQLGKTMTEFFDFESAASSPLNTTSQLVSPDPNPKFQPRSLHGSLSPQPQPFQHTFSAGAQSITNWCAGMRYAGDSGLDNSNGVTPARPSLSRVSGRKRALAGESFDNSQDTSDEGSRPANISPPAQLVQLQDRLILQILGISGFLSKLEFHLNLFSLSEYSRFSCR</sequence>